<evidence type="ECO:0000313" key="3">
    <source>
        <dbReference type="Proteomes" id="UP000014155"/>
    </source>
</evidence>
<dbReference type="EMBL" id="AORV01000078">
    <property type="protein sequence ID" value="EMS69012.1"/>
    <property type="molecule type" value="Genomic_DNA"/>
</dbReference>
<name>S0FF53_RUMCE</name>
<gene>
    <name evidence="2" type="ORF">CTER_5458</name>
</gene>
<comment type="caution">
    <text evidence="2">The sequence shown here is derived from an EMBL/GenBank/DDBJ whole genome shotgun (WGS) entry which is preliminary data.</text>
</comment>
<sequence length="305" mass="34753">MKWRIILPFCIFVYVALYSLSLISEFVFILSNTEEVVSPVDMNRFTDAIDLNNDREPVIADDVLKEILNNKGWVQFINEYGSEIKSINKPSNIPKQYAGIQQKELLDNLLSIGQFNINIRNYTIFYENNIKHDYKCIIAIPLTKQSVPPQELIFQQIKSFDMKKTVVSVLYLPLLILFGYLFSRRVSKPMKEVSAAISRLTNGDYTLSGEKGLFKDVNLQLNKLAEALQANNNKIKDAAKTRQQLVVNVTSSLSSIKSSAEILSQSEEYLETEKKIEYANLIIDKSNEIDQLLNTYLNSNSSNGI</sequence>
<keyword evidence="1" id="KW-0812">Transmembrane</keyword>
<feature type="transmembrane region" description="Helical" evidence="1">
    <location>
        <begin position="165"/>
        <end position="182"/>
    </location>
</feature>
<feature type="transmembrane region" description="Helical" evidence="1">
    <location>
        <begin position="6"/>
        <end position="30"/>
    </location>
</feature>
<evidence type="ECO:0000256" key="1">
    <source>
        <dbReference type="SAM" id="Phobius"/>
    </source>
</evidence>
<accession>S0FF53</accession>
<dbReference type="Proteomes" id="UP000014155">
    <property type="component" value="Unassembled WGS sequence"/>
</dbReference>
<proteinExistence type="predicted"/>
<evidence type="ECO:0000313" key="2">
    <source>
        <dbReference type="EMBL" id="EMS69012.1"/>
    </source>
</evidence>
<keyword evidence="3" id="KW-1185">Reference proteome</keyword>
<dbReference type="RefSeq" id="WP_004631140.1">
    <property type="nucleotide sequence ID" value="NZ_AORV01000078.1"/>
</dbReference>
<dbReference type="AlphaFoldDB" id="S0FF53"/>
<dbReference type="Gene3D" id="1.10.287.130">
    <property type="match status" value="1"/>
</dbReference>
<reference evidence="2 3" key="1">
    <citation type="journal article" date="2013" name="Genome Announc.">
        <title>Draft Genome Sequence of the Cellulolytic, Mesophilic, Anaerobic Bacterium Clostridium termitidis Strain CT1112 (DSM 5398).</title>
        <authorList>
            <person name="Lal S."/>
            <person name="Ramachandran U."/>
            <person name="Zhang X."/>
            <person name="Munir R."/>
            <person name="Sparling R."/>
            <person name="Levin D.B."/>
        </authorList>
    </citation>
    <scope>NUCLEOTIDE SEQUENCE [LARGE SCALE GENOMIC DNA]</scope>
    <source>
        <strain evidence="2 3">CT1112</strain>
    </source>
</reference>
<evidence type="ECO:0008006" key="4">
    <source>
        <dbReference type="Google" id="ProtNLM"/>
    </source>
</evidence>
<keyword evidence="1" id="KW-1133">Transmembrane helix</keyword>
<dbReference type="eggNOG" id="COG2205">
    <property type="taxonomic scope" value="Bacteria"/>
</dbReference>
<organism evidence="2 3">
    <name type="scientific">Ruminiclostridium cellobioparum subsp. termitidis CT1112</name>
    <dbReference type="NCBI Taxonomy" id="1195236"/>
    <lineage>
        <taxon>Bacteria</taxon>
        <taxon>Bacillati</taxon>
        <taxon>Bacillota</taxon>
        <taxon>Clostridia</taxon>
        <taxon>Eubacteriales</taxon>
        <taxon>Oscillospiraceae</taxon>
        <taxon>Ruminiclostridium</taxon>
    </lineage>
</organism>
<protein>
    <recommendedName>
        <fullName evidence="4">HAMP domain-containing protein</fullName>
    </recommendedName>
</protein>
<keyword evidence="1" id="KW-0472">Membrane</keyword>
<dbReference type="PATRIC" id="fig|1195236.3.peg.5599"/>
<dbReference type="STRING" id="1195236.CTER_5458"/>